<dbReference type="WBParaSite" id="JU765_v2.g14230.t1">
    <property type="protein sequence ID" value="JU765_v2.g14230.t1"/>
    <property type="gene ID" value="JU765_v2.g14230"/>
</dbReference>
<evidence type="ECO:0000313" key="1">
    <source>
        <dbReference type="Proteomes" id="UP000887576"/>
    </source>
</evidence>
<proteinExistence type="predicted"/>
<sequence>MNKLRVVCAISGGIDSAVSALLLKAKGYNVTGLFMVNWDHTEEGESNCPRTKDYADAQRICRYLDIDLHVVNFVKEYWNEVFIPFIENYKQGRAVVPDVGCNSVIKFGSFYRYAFEKLDAEAVATGHYARNSFGDFLESKSENSAQLLRAKDPLKDQTYFLANIPESSLRNTMFPVGSLFKSEVQKIAKSEGLGFLLEKKESMGICFVGKRKNFSDFLSEYVEPVPGPIILMNTGRQIGIHNGVHNYTLGKRVAVPVENYQSADGLFVSKLDFKNQIVFVCEGSYHPSLFAKSFEVGQINWITQPTKTKLNFALQRNQPLLEARLEDNIVIPSRPIRCAAPGQMCVFYRNDTCLGGAEIQSIKCTL</sequence>
<organism evidence="1 2">
    <name type="scientific">Panagrolaimus sp. JU765</name>
    <dbReference type="NCBI Taxonomy" id="591449"/>
    <lineage>
        <taxon>Eukaryota</taxon>
        <taxon>Metazoa</taxon>
        <taxon>Ecdysozoa</taxon>
        <taxon>Nematoda</taxon>
        <taxon>Chromadorea</taxon>
        <taxon>Rhabditida</taxon>
        <taxon>Tylenchina</taxon>
        <taxon>Panagrolaimomorpha</taxon>
        <taxon>Panagrolaimoidea</taxon>
        <taxon>Panagrolaimidae</taxon>
        <taxon>Panagrolaimus</taxon>
    </lineage>
</organism>
<protein>
    <submittedName>
        <fullName evidence="2">tRNA-5-taurinomethyluridine 2-sulfurtransferase</fullName>
    </submittedName>
</protein>
<accession>A0AC34Q9J9</accession>
<evidence type="ECO:0000313" key="2">
    <source>
        <dbReference type="WBParaSite" id="JU765_v2.g14230.t1"/>
    </source>
</evidence>
<dbReference type="Proteomes" id="UP000887576">
    <property type="component" value="Unplaced"/>
</dbReference>
<name>A0AC34Q9J9_9BILA</name>
<reference evidence="2" key="1">
    <citation type="submission" date="2022-11" db="UniProtKB">
        <authorList>
            <consortium name="WormBaseParasite"/>
        </authorList>
    </citation>
    <scope>IDENTIFICATION</scope>
</reference>